<evidence type="ECO:0000256" key="2">
    <source>
        <dbReference type="RuleBase" id="RU003707"/>
    </source>
</evidence>
<accession>A0ABY9URY6</accession>
<name>A0ABY9URY6_9ACTN</name>
<dbReference type="PANTHER" id="PTHR11941">
    <property type="entry name" value="ENOYL-COA HYDRATASE-RELATED"/>
    <property type="match status" value="1"/>
</dbReference>
<evidence type="ECO:0000256" key="1">
    <source>
        <dbReference type="ARBA" id="ARBA00005254"/>
    </source>
</evidence>
<dbReference type="InterPro" id="IPR001753">
    <property type="entry name" value="Enoyl-CoA_hydra/iso"/>
</dbReference>
<sequence>MADSPARNATSPGPPIPPSVSVTMREGIAVLLLNRPDYGNAMNTALLEELLAATEVLARDPALRGVLMSGAGKAFSLGGDIREFHQALSDDTFDATAYGDRLTHLLKRTVLAIRALPCPVLAAVNGQAAGAGFSLALACDLRLASRRASFHFAYGAIGASTDAGMAWFLPRAVGYARALELLLEQPVIRAPQALREGLVSAVVDPDELVEAGLRRLRELAQAAPHTIRSAKRLLDRSLSLPLADHLELERADFATGVASRDMRHGIASLLTGEWPEFRGE</sequence>
<organism evidence="3 4">
    <name type="scientific">Streptomyces luomodiensis</name>
    <dbReference type="NCBI Taxonomy" id="3026192"/>
    <lineage>
        <taxon>Bacteria</taxon>
        <taxon>Bacillati</taxon>
        <taxon>Actinomycetota</taxon>
        <taxon>Actinomycetes</taxon>
        <taxon>Kitasatosporales</taxon>
        <taxon>Streptomycetaceae</taxon>
        <taxon>Streptomyces</taxon>
    </lineage>
</organism>
<dbReference type="PANTHER" id="PTHR11941:SF54">
    <property type="entry name" value="ENOYL-COA HYDRATASE, MITOCHONDRIAL"/>
    <property type="match status" value="1"/>
</dbReference>
<keyword evidence="4" id="KW-1185">Reference proteome</keyword>
<dbReference type="Proteomes" id="UP001305606">
    <property type="component" value="Chromosome"/>
</dbReference>
<dbReference type="CDD" id="cd06558">
    <property type="entry name" value="crotonase-like"/>
    <property type="match status" value="1"/>
</dbReference>
<comment type="similarity">
    <text evidence="1 2">Belongs to the enoyl-CoA hydratase/isomerase family.</text>
</comment>
<evidence type="ECO:0000313" key="3">
    <source>
        <dbReference type="EMBL" id="WNE95273.1"/>
    </source>
</evidence>
<dbReference type="EMBL" id="CP117522">
    <property type="protein sequence ID" value="WNE95273.1"/>
    <property type="molecule type" value="Genomic_DNA"/>
</dbReference>
<reference evidence="3 4" key="1">
    <citation type="submission" date="2023-02" db="EMBL/GenBank/DDBJ databases">
        <title>Streptomyces sp. SCA4-21 with antifungal activity against Fusarium oxysporum f. sp. cubense, Streptomyces sp. SCA2-17 with antifungal activity against Fusarium oxysporum f. sp. cubense.</title>
        <authorList>
            <person name="Qi D."/>
        </authorList>
    </citation>
    <scope>NUCLEOTIDE SEQUENCE [LARGE SCALE GENOMIC DNA]</scope>
    <source>
        <strain evidence="3 4">SCA4-21</strain>
    </source>
</reference>
<dbReference type="Pfam" id="PF00378">
    <property type="entry name" value="ECH_1"/>
    <property type="match status" value="1"/>
</dbReference>
<dbReference type="PROSITE" id="PS00166">
    <property type="entry name" value="ENOYL_COA_HYDRATASE"/>
    <property type="match status" value="1"/>
</dbReference>
<dbReference type="Gene3D" id="3.90.226.10">
    <property type="entry name" value="2-enoyl-CoA Hydratase, Chain A, domain 1"/>
    <property type="match status" value="1"/>
</dbReference>
<dbReference type="InterPro" id="IPR018376">
    <property type="entry name" value="Enoyl-CoA_hyd/isom_CS"/>
</dbReference>
<evidence type="ECO:0000313" key="4">
    <source>
        <dbReference type="Proteomes" id="UP001305606"/>
    </source>
</evidence>
<dbReference type="RefSeq" id="WP_311034625.1">
    <property type="nucleotide sequence ID" value="NZ_CP117522.1"/>
</dbReference>
<dbReference type="SUPFAM" id="SSF52096">
    <property type="entry name" value="ClpP/crotonase"/>
    <property type="match status" value="1"/>
</dbReference>
<protein>
    <submittedName>
        <fullName evidence="3">Enoyl-CoA hydratase/isomerase family protein</fullName>
    </submittedName>
</protein>
<gene>
    <name evidence="3" type="ORF">PS467_07875</name>
</gene>
<proteinExistence type="inferred from homology"/>
<dbReference type="InterPro" id="IPR029045">
    <property type="entry name" value="ClpP/crotonase-like_dom_sf"/>
</dbReference>